<sequence length="387" mass="42659">MTDAAINVPATRTPYYKELARAIQAHGGHFNSHLHLDRAGTYHETLRILTGSTLQDATTLTLAGKHALIPLIHQSALYDPPVLAERVAFYLDEMIAAGTRRADSVVDTTADRVELSALHVFAELQDRYRGRLDLRFGAYTPLGLRDDEPRRWALLEEGARFADFLGLLPERDDREMYPDHIGFRESCLRGISLARSLGKHIHIHVDQANHAAEGATEILLDVLDEIGGPVPQPEPDVWLIHVISPSTYDEGRFETLVQRMAGHNVGVITCPSGAISMRQYRGLTSPTFNSIARVLEFLAAGIQVRIGSDNICDVTSPLGTPDMMDEVFVLANALRFYDIEILAKLAAGKALDAAERARIAAHLENDREIAGRIEAGVRAKLDARPRG</sequence>
<proteinExistence type="predicted"/>
<dbReference type="AlphaFoldDB" id="A0A842I9X7"/>
<gene>
    <name evidence="1" type="ORF">H7F16_11630</name>
</gene>
<dbReference type="Proteomes" id="UP000555411">
    <property type="component" value="Unassembled WGS sequence"/>
</dbReference>
<evidence type="ECO:0008006" key="3">
    <source>
        <dbReference type="Google" id="ProtNLM"/>
    </source>
</evidence>
<keyword evidence="2" id="KW-1185">Reference proteome</keyword>
<dbReference type="RefSeq" id="WP_185797770.1">
    <property type="nucleotide sequence ID" value="NZ_JACLQD010000003.1"/>
</dbReference>
<dbReference type="PANTHER" id="PTHR32027">
    <property type="entry name" value="CYTOSINE DEAMINASE"/>
    <property type="match status" value="1"/>
</dbReference>
<dbReference type="InterPro" id="IPR032466">
    <property type="entry name" value="Metal_Hydrolase"/>
</dbReference>
<dbReference type="PANTHER" id="PTHR32027:SF0">
    <property type="entry name" value="CYTOSINE DEAMINASE"/>
    <property type="match status" value="1"/>
</dbReference>
<organism evidence="1 2">
    <name type="scientific">Paragemmobacter straminiformis</name>
    <dbReference type="NCBI Taxonomy" id="2045119"/>
    <lineage>
        <taxon>Bacteria</taxon>
        <taxon>Pseudomonadati</taxon>
        <taxon>Pseudomonadota</taxon>
        <taxon>Alphaproteobacteria</taxon>
        <taxon>Rhodobacterales</taxon>
        <taxon>Paracoccaceae</taxon>
        <taxon>Paragemmobacter</taxon>
    </lineage>
</organism>
<dbReference type="EMBL" id="JACLQD010000003">
    <property type="protein sequence ID" value="MBC2836157.1"/>
    <property type="molecule type" value="Genomic_DNA"/>
</dbReference>
<dbReference type="GO" id="GO:0016814">
    <property type="term" value="F:hydrolase activity, acting on carbon-nitrogen (but not peptide) bonds, in cyclic amidines"/>
    <property type="evidence" value="ECO:0007669"/>
    <property type="project" value="TreeGrafter"/>
</dbReference>
<evidence type="ECO:0000313" key="2">
    <source>
        <dbReference type="Proteomes" id="UP000555411"/>
    </source>
</evidence>
<accession>A0A842I9X7</accession>
<evidence type="ECO:0000313" key="1">
    <source>
        <dbReference type="EMBL" id="MBC2836157.1"/>
    </source>
</evidence>
<comment type="caution">
    <text evidence="1">The sequence shown here is derived from an EMBL/GenBank/DDBJ whole genome shotgun (WGS) entry which is preliminary data.</text>
</comment>
<dbReference type="SUPFAM" id="SSF51556">
    <property type="entry name" value="Metallo-dependent hydrolases"/>
    <property type="match status" value="1"/>
</dbReference>
<dbReference type="Gene3D" id="3.20.20.140">
    <property type="entry name" value="Metal-dependent hydrolases"/>
    <property type="match status" value="1"/>
</dbReference>
<reference evidence="1 2" key="1">
    <citation type="journal article" date="2017" name="Int. J. Syst. Evol. Microbiol.">
        <title>Gemmobacter straminiformis sp. nov., isolated from an artificial fountain.</title>
        <authorList>
            <person name="Kang J.Y."/>
            <person name="Kim M.J."/>
            <person name="Chun J."/>
            <person name="Son K.P."/>
            <person name="Jahng K.Y."/>
        </authorList>
    </citation>
    <scope>NUCLEOTIDE SEQUENCE [LARGE SCALE GENOMIC DNA]</scope>
    <source>
        <strain evidence="1 2">CAM-8</strain>
    </source>
</reference>
<dbReference type="InterPro" id="IPR052349">
    <property type="entry name" value="Metallo-hydrolase_Enzymes"/>
</dbReference>
<name>A0A842I9X7_9RHOB</name>
<protein>
    <recommendedName>
        <fullName evidence="3">Cytosine/adenosine deaminase</fullName>
    </recommendedName>
</protein>